<protein>
    <submittedName>
        <fullName evidence="2">Germin-like protein subfamily T member 3</fullName>
    </submittedName>
</protein>
<name>A0AAE1HBX0_9NEOP</name>
<gene>
    <name evidence="2" type="ORF">KUF71_007594</name>
</gene>
<evidence type="ECO:0000313" key="3">
    <source>
        <dbReference type="Proteomes" id="UP001219518"/>
    </source>
</evidence>
<dbReference type="EMBL" id="JAHWGI010000889">
    <property type="protein sequence ID" value="KAK3918173.1"/>
    <property type="molecule type" value="Genomic_DNA"/>
</dbReference>
<accession>A0AAE1HBX0</accession>
<dbReference type="SMART" id="SM00708">
    <property type="entry name" value="PhBP"/>
    <property type="match status" value="1"/>
</dbReference>
<evidence type="ECO:0000313" key="2">
    <source>
        <dbReference type="EMBL" id="KAK3918173.1"/>
    </source>
</evidence>
<dbReference type="AlphaFoldDB" id="A0AAE1HBX0"/>
<dbReference type="SUPFAM" id="SSF47565">
    <property type="entry name" value="Insect pheromone/odorant-binding proteins"/>
    <property type="match status" value="1"/>
</dbReference>
<proteinExistence type="predicted"/>
<evidence type="ECO:0000256" key="1">
    <source>
        <dbReference type="SAM" id="SignalP"/>
    </source>
</evidence>
<feature type="signal peptide" evidence="1">
    <location>
        <begin position="1"/>
        <end position="19"/>
    </location>
</feature>
<dbReference type="Gene3D" id="1.10.238.20">
    <property type="entry name" value="Pheromone/general odorant binding protein domain"/>
    <property type="match status" value="1"/>
</dbReference>
<keyword evidence="1" id="KW-0732">Signal</keyword>
<dbReference type="InterPro" id="IPR006170">
    <property type="entry name" value="PBP/GOBP"/>
</dbReference>
<dbReference type="Pfam" id="PF01395">
    <property type="entry name" value="PBP_GOBP"/>
    <property type="match status" value="1"/>
</dbReference>
<dbReference type="CDD" id="cd23992">
    <property type="entry name" value="PBP_GOBP"/>
    <property type="match status" value="1"/>
</dbReference>
<dbReference type="InterPro" id="IPR036728">
    <property type="entry name" value="PBP_GOBP_sf"/>
</dbReference>
<organism evidence="2 3">
    <name type="scientific">Frankliniella fusca</name>
    <dbReference type="NCBI Taxonomy" id="407009"/>
    <lineage>
        <taxon>Eukaryota</taxon>
        <taxon>Metazoa</taxon>
        <taxon>Ecdysozoa</taxon>
        <taxon>Arthropoda</taxon>
        <taxon>Hexapoda</taxon>
        <taxon>Insecta</taxon>
        <taxon>Pterygota</taxon>
        <taxon>Neoptera</taxon>
        <taxon>Paraneoptera</taxon>
        <taxon>Thysanoptera</taxon>
        <taxon>Terebrantia</taxon>
        <taxon>Thripoidea</taxon>
        <taxon>Thripidae</taxon>
        <taxon>Frankliniella</taxon>
    </lineage>
</organism>
<dbReference type="GO" id="GO:0005549">
    <property type="term" value="F:odorant binding"/>
    <property type="evidence" value="ECO:0007669"/>
    <property type="project" value="InterPro"/>
</dbReference>
<sequence length="146" mass="15629">MHATTALLVAAALFGAALSVPMPSSSEESDEGIAQLPKAELRKLHDSCVKDLGLTPDDKKNPETKGKILACMFMKDGTMTEDGMFSPEGTVANAVTLLKGNTEEVAKVKEMATECGRTLTGVKAPKEEMAEKIFKCFHEFHGKQAA</sequence>
<comment type="caution">
    <text evidence="2">The sequence shown here is derived from an EMBL/GenBank/DDBJ whole genome shotgun (WGS) entry which is preliminary data.</text>
</comment>
<keyword evidence="3" id="KW-1185">Reference proteome</keyword>
<reference evidence="2" key="2">
    <citation type="journal article" date="2023" name="BMC Genomics">
        <title>Pest status, molecular evolution, and epigenetic factors derived from the genome assembly of Frankliniella fusca, a thysanopteran phytovirus vector.</title>
        <authorList>
            <person name="Catto M.A."/>
            <person name="Labadie P.E."/>
            <person name="Jacobson A.L."/>
            <person name="Kennedy G.G."/>
            <person name="Srinivasan R."/>
            <person name="Hunt B.G."/>
        </authorList>
    </citation>
    <scope>NUCLEOTIDE SEQUENCE</scope>
    <source>
        <strain evidence="2">PL_HMW_Pooled</strain>
    </source>
</reference>
<dbReference type="Proteomes" id="UP001219518">
    <property type="component" value="Unassembled WGS sequence"/>
</dbReference>
<feature type="chain" id="PRO_5041946095" evidence="1">
    <location>
        <begin position="20"/>
        <end position="146"/>
    </location>
</feature>
<reference evidence="2" key="1">
    <citation type="submission" date="2021-07" db="EMBL/GenBank/DDBJ databases">
        <authorList>
            <person name="Catto M.A."/>
            <person name="Jacobson A."/>
            <person name="Kennedy G."/>
            <person name="Labadie P."/>
            <person name="Hunt B.G."/>
            <person name="Srinivasan R."/>
        </authorList>
    </citation>
    <scope>NUCLEOTIDE SEQUENCE</scope>
    <source>
        <strain evidence="2">PL_HMW_Pooled</strain>
        <tissue evidence="2">Head</tissue>
    </source>
</reference>